<gene>
    <name evidence="2" type="ORF">EV672_103301</name>
</gene>
<evidence type="ECO:0000259" key="1">
    <source>
        <dbReference type="Pfam" id="PF12697"/>
    </source>
</evidence>
<dbReference type="SUPFAM" id="SSF53474">
    <property type="entry name" value="alpha/beta-Hydrolases"/>
    <property type="match status" value="1"/>
</dbReference>
<name>A0A4R6RES4_9BURK</name>
<dbReference type="Pfam" id="PF12697">
    <property type="entry name" value="Abhydrolase_6"/>
    <property type="match status" value="1"/>
</dbReference>
<organism evidence="2 3">
    <name type="scientific">Aquabacterium commune</name>
    <dbReference type="NCBI Taxonomy" id="70586"/>
    <lineage>
        <taxon>Bacteria</taxon>
        <taxon>Pseudomonadati</taxon>
        <taxon>Pseudomonadota</taxon>
        <taxon>Betaproteobacteria</taxon>
        <taxon>Burkholderiales</taxon>
        <taxon>Aquabacterium</taxon>
    </lineage>
</organism>
<proteinExistence type="predicted"/>
<dbReference type="InterPro" id="IPR000073">
    <property type="entry name" value="AB_hydrolase_1"/>
</dbReference>
<accession>A0A4R6RES4</accession>
<dbReference type="PANTHER" id="PTHR43433:SF5">
    <property type="entry name" value="AB HYDROLASE-1 DOMAIN-CONTAINING PROTEIN"/>
    <property type="match status" value="1"/>
</dbReference>
<feature type="domain" description="AB hydrolase-1" evidence="1">
    <location>
        <begin position="13"/>
        <end position="249"/>
    </location>
</feature>
<evidence type="ECO:0000313" key="2">
    <source>
        <dbReference type="EMBL" id="TDP84730.1"/>
    </source>
</evidence>
<keyword evidence="2" id="KW-0378">Hydrolase</keyword>
<comment type="caution">
    <text evidence="2">The sequence shown here is derived from an EMBL/GenBank/DDBJ whole genome shotgun (WGS) entry which is preliminary data.</text>
</comment>
<dbReference type="Proteomes" id="UP000294593">
    <property type="component" value="Unassembled WGS sequence"/>
</dbReference>
<dbReference type="InterPro" id="IPR029058">
    <property type="entry name" value="AB_hydrolase_fold"/>
</dbReference>
<dbReference type="Gene3D" id="3.40.50.1820">
    <property type="entry name" value="alpha/beta hydrolase"/>
    <property type="match status" value="1"/>
</dbReference>
<keyword evidence="3" id="KW-1185">Reference proteome</keyword>
<dbReference type="GO" id="GO:0016787">
    <property type="term" value="F:hydrolase activity"/>
    <property type="evidence" value="ECO:0007669"/>
    <property type="project" value="UniProtKB-KW"/>
</dbReference>
<dbReference type="AlphaFoldDB" id="A0A4R6RES4"/>
<dbReference type="InterPro" id="IPR050471">
    <property type="entry name" value="AB_hydrolase"/>
</dbReference>
<protein>
    <submittedName>
        <fullName evidence="2">Alpha-beta hydrolase superfamily lysophospholipase</fullName>
    </submittedName>
</protein>
<sequence>MATVPVTAPSTWVLLRGLTREQGHWGDFPAQLQAALPPGSQVITPDLPGNGALWRTRSPAKVPEMVDALRQQLQGLGARGPCHVLAMSLGAMVTVDWMHRHPEEVADAVLINTSLRPYSPPWRRLQPRHYPTILRLLLTQAKARDWENAILQMTTRHPAVATEALLSHWLQLRQQHPVATANGLRQLWAATRYQAPRSAPPVPVLLLNGEGDRLVHPSCSSVLAASWGAPLLRHPTAGHDLPLDAGPWVVQQVLQWRAIRQPPQAPMPMQMPMPPA</sequence>
<reference evidence="2 3" key="1">
    <citation type="submission" date="2019-03" db="EMBL/GenBank/DDBJ databases">
        <title>Genomic Encyclopedia of Type Strains, Phase IV (KMG-IV): sequencing the most valuable type-strain genomes for metagenomic binning, comparative biology and taxonomic classification.</title>
        <authorList>
            <person name="Goeker M."/>
        </authorList>
    </citation>
    <scope>NUCLEOTIDE SEQUENCE [LARGE SCALE GENOMIC DNA]</scope>
    <source>
        <strain evidence="2 3">DSM 11901</strain>
    </source>
</reference>
<dbReference type="EMBL" id="SNXW01000003">
    <property type="protein sequence ID" value="TDP84730.1"/>
    <property type="molecule type" value="Genomic_DNA"/>
</dbReference>
<evidence type="ECO:0000313" key="3">
    <source>
        <dbReference type="Proteomes" id="UP000294593"/>
    </source>
</evidence>
<dbReference type="PANTHER" id="PTHR43433">
    <property type="entry name" value="HYDROLASE, ALPHA/BETA FOLD FAMILY PROTEIN"/>
    <property type="match status" value="1"/>
</dbReference>